<sequence length="281" mass="32880">MRYLVASLLVLINSLSFAQNINQSNIMLEKMYQKGAVNERLFDEESVLMIDYQPTIIGAFAIKSYIDSLLTHNTFSDIRFKSLETYLYKDVVIDIGNLDWERNNNRERGKYWNVWKLIEKDVYVLQSHSFGFYHKAISPELLRFQIETDSFNTPIQDNFELMAYNALMEKAVKKRDGVLRAEFFTEDASFFPFEETPKITKKVLLPYLIQYNSGDVTIKEINVFTIDYEKLEDGFIEYNGFNVNWQAGNFQGKTTGKGIRIWKRQADGSLKIFREIGLHDL</sequence>
<feature type="signal peptide" evidence="1">
    <location>
        <begin position="1"/>
        <end position="18"/>
    </location>
</feature>
<dbReference type="EMBL" id="JBHRYQ010000001">
    <property type="protein sequence ID" value="MFC3809386.1"/>
    <property type="molecule type" value="Genomic_DNA"/>
</dbReference>
<dbReference type="Gene3D" id="3.10.450.50">
    <property type="match status" value="2"/>
</dbReference>
<keyword evidence="1" id="KW-0732">Signal</keyword>
<comment type="caution">
    <text evidence="2">The sequence shown here is derived from an EMBL/GenBank/DDBJ whole genome shotgun (WGS) entry which is preliminary data.</text>
</comment>
<proteinExistence type="predicted"/>
<reference evidence="3" key="1">
    <citation type="journal article" date="2019" name="Int. J. Syst. Evol. Microbiol.">
        <title>The Global Catalogue of Microorganisms (GCM) 10K type strain sequencing project: providing services to taxonomists for standard genome sequencing and annotation.</title>
        <authorList>
            <consortium name="The Broad Institute Genomics Platform"/>
            <consortium name="The Broad Institute Genome Sequencing Center for Infectious Disease"/>
            <person name="Wu L."/>
            <person name="Ma J."/>
        </authorList>
    </citation>
    <scope>NUCLEOTIDE SEQUENCE [LARGE SCALE GENOMIC DNA]</scope>
    <source>
        <strain evidence="3">CECT 7956</strain>
    </source>
</reference>
<evidence type="ECO:0000256" key="1">
    <source>
        <dbReference type="SAM" id="SignalP"/>
    </source>
</evidence>
<organism evidence="2 3">
    <name type="scientific">Lacihabitans lacunae</name>
    <dbReference type="NCBI Taxonomy" id="1028214"/>
    <lineage>
        <taxon>Bacteria</taxon>
        <taxon>Pseudomonadati</taxon>
        <taxon>Bacteroidota</taxon>
        <taxon>Cytophagia</taxon>
        <taxon>Cytophagales</taxon>
        <taxon>Leadbetterellaceae</taxon>
        <taxon>Lacihabitans</taxon>
    </lineage>
</organism>
<evidence type="ECO:0000313" key="3">
    <source>
        <dbReference type="Proteomes" id="UP001595616"/>
    </source>
</evidence>
<keyword evidence="3" id="KW-1185">Reference proteome</keyword>
<feature type="chain" id="PRO_5045062106" description="DUF4440 domain-containing protein" evidence="1">
    <location>
        <begin position="19"/>
        <end position="281"/>
    </location>
</feature>
<accession>A0ABV7YQZ0</accession>
<name>A0ABV7YQZ0_9BACT</name>
<protein>
    <recommendedName>
        <fullName evidence="4">DUF4440 domain-containing protein</fullName>
    </recommendedName>
</protein>
<evidence type="ECO:0000313" key="2">
    <source>
        <dbReference type="EMBL" id="MFC3809386.1"/>
    </source>
</evidence>
<dbReference type="RefSeq" id="WP_379834369.1">
    <property type="nucleotide sequence ID" value="NZ_JBHRYQ010000001.1"/>
</dbReference>
<evidence type="ECO:0008006" key="4">
    <source>
        <dbReference type="Google" id="ProtNLM"/>
    </source>
</evidence>
<dbReference type="Proteomes" id="UP001595616">
    <property type="component" value="Unassembled WGS sequence"/>
</dbReference>
<gene>
    <name evidence="2" type="ORF">ACFOOI_01855</name>
</gene>